<dbReference type="Pfam" id="PF00872">
    <property type="entry name" value="Transposase_mut"/>
    <property type="match status" value="1"/>
</dbReference>
<name>M2Y2Q6_9NOCA</name>
<organism evidence="6 7">
    <name type="scientific">Rhodococcus ruber BKS 20-38</name>
    <dbReference type="NCBI Taxonomy" id="1278076"/>
    <lineage>
        <taxon>Bacteria</taxon>
        <taxon>Bacillati</taxon>
        <taxon>Actinomycetota</taxon>
        <taxon>Actinomycetes</taxon>
        <taxon>Mycobacteriales</taxon>
        <taxon>Nocardiaceae</taxon>
        <taxon>Rhodococcus</taxon>
    </lineage>
</organism>
<evidence type="ECO:0000256" key="3">
    <source>
        <dbReference type="ARBA" id="ARBA00022578"/>
    </source>
</evidence>
<evidence type="ECO:0000313" key="7">
    <source>
        <dbReference type="Proteomes" id="UP000011731"/>
    </source>
</evidence>
<comment type="caution">
    <text evidence="6">The sequence shown here is derived from an EMBL/GenBank/DDBJ whole genome shotgun (WGS) entry which is preliminary data.</text>
</comment>
<accession>M2Y2Q6</accession>
<evidence type="ECO:0000256" key="4">
    <source>
        <dbReference type="ARBA" id="ARBA00023125"/>
    </source>
</evidence>
<dbReference type="GO" id="GO:0004803">
    <property type="term" value="F:transposase activity"/>
    <property type="evidence" value="ECO:0007669"/>
    <property type="project" value="InterPro"/>
</dbReference>
<gene>
    <name evidence="6" type="ORF">G352_00437</name>
</gene>
<evidence type="ECO:0000256" key="1">
    <source>
        <dbReference type="ARBA" id="ARBA00002190"/>
    </source>
</evidence>
<keyword evidence="7" id="KW-1185">Reference proteome</keyword>
<comment type="similarity">
    <text evidence="2">Belongs to the transposase mutator family.</text>
</comment>
<protein>
    <submittedName>
        <fullName evidence="6">Transposase</fullName>
    </submittedName>
</protein>
<dbReference type="Proteomes" id="UP000011731">
    <property type="component" value="Unassembled WGS sequence"/>
</dbReference>
<evidence type="ECO:0000256" key="2">
    <source>
        <dbReference type="ARBA" id="ARBA00010961"/>
    </source>
</evidence>
<keyword evidence="5" id="KW-0233">DNA recombination</keyword>
<evidence type="ECO:0000256" key="5">
    <source>
        <dbReference type="ARBA" id="ARBA00023172"/>
    </source>
</evidence>
<comment type="function">
    <text evidence="1">Required for the transposition of the insertion element.</text>
</comment>
<proteinExistence type="inferred from homology"/>
<sequence>MVGIFPDRTALIRLLGAVLAEQHDEWIEGRRYLGLDVLARSRTDTLIENPIEDTEEVTPALTA</sequence>
<dbReference type="InterPro" id="IPR001207">
    <property type="entry name" value="Transposase_mutator"/>
</dbReference>
<dbReference type="GO" id="GO:0003677">
    <property type="term" value="F:DNA binding"/>
    <property type="evidence" value="ECO:0007669"/>
    <property type="project" value="UniProtKB-KW"/>
</dbReference>
<evidence type="ECO:0000313" key="6">
    <source>
        <dbReference type="EMBL" id="EME67366.1"/>
    </source>
</evidence>
<keyword evidence="4" id="KW-0238">DNA-binding</keyword>
<reference evidence="6 7" key="1">
    <citation type="journal article" date="2013" name="Genome Announc.">
        <title>Draft Genome Sequence of Rhodococcus ruber Strain BKS 20-38.</title>
        <authorList>
            <person name="Bala M."/>
            <person name="Kumar S."/>
            <person name="Raghava G.P."/>
            <person name="Mayilraj S."/>
        </authorList>
    </citation>
    <scope>NUCLEOTIDE SEQUENCE [LARGE SCALE GENOMIC DNA]</scope>
    <source>
        <strain evidence="6 7">BKS 20-38</strain>
    </source>
</reference>
<dbReference type="GO" id="GO:0006313">
    <property type="term" value="P:DNA transposition"/>
    <property type="evidence" value="ECO:0007669"/>
    <property type="project" value="InterPro"/>
</dbReference>
<dbReference type="EMBL" id="AOEX01000008">
    <property type="protein sequence ID" value="EME67366.1"/>
    <property type="molecule type" value="Genomic_DNA"/>
</dbReference>
<dbReference type="PATRIC" id="fig|1278076.4.peg.91"/>
<keyword evidence="3" id="KW-0815">Transposition</keyword>
<dbReference type="AlphaFoldDB" id="M2Y2Q6"/>